<feature type="transmembrane region" description="Helical" evidence="1">
    <location>
        <begin position="107"/>
        <end position="127"/>
    </location>
</feature>
<dbReference type="Proteomes" id="UP001198163">
    <property type="component" value="Unassembled WGS sequence"/>
</dbReference>
<comment type="caution">
    <text evidence="2">The sequence shown here is derived from an EMBL/GenBank/DDBJ whole genome shotgun (WGS) entry which is preliminary data.</text>
</comment>
<keyword evidence="3" id="KW-1185">Reference proteome</keyword>
<keyword evidence="1" id="KW-1133">Transmembrane helix</keyword>
<keyword evidence="1" id="KW-0812">Transmembrane</keyword>
<sequence>MSNSVLFLYFIIYSVIGWISEVVYCSLIEKKFVNRGFLRGPLCPIYGFGGLLVVFALEPFAGNPVALFFAAAALTTALEYATGWALEAIFNTKWWDYSRWRFNLHGRICLVNSLMFGVMGFLGVYYLHPLIERVVALVPPPAARIAAAVLFGAVSLDFFLTLRDLVNFADRLAMLGEYMEGVRESLSSRDWFDELDLKKSLELMKERVLQDRSELNVRLAERLEFLVQRSKDMRRLMRAFPGMRSRRHNAQLDLFKKLHRIGERIRRRDEA</sequence>
<gene>
    <name evidence="2" type="ORF">K7J14_13815</name>
</gene>
<dbReference type="InterPro" id="IPR010540">
    <property type="entry name" value="CmpB_TMEM229"/>
</dbReference>
<protein>
    <submittedName>
        <fullName evidence="2">ABC transporter permease</fullName>
    </submittedName>
</protein>
<evidence type="ECO:0000256" key="1">
    <source>
        <dbReference type="SAM" id="Phobius"/>
    </source>
</evidence>
<dbReference type="Pfam" id="PF06541">
    <property type="entry name" value="ABC_trans_CmpB"/>
    <property type="match status" value="1"/>
</dbReference>
<feature type="transmembrane region" description="Helical" evidence="1">
    <location>
        <begin position="63"/>
        <end position="86"/>
    </location>
</feature>
<accession>A0AAE3JMJ2</accession>
<proteinExistence type="predicted"/>
<dbReference type="AlphaFoldDB" id="A0AAE3JMJ2"/>
<reference evidence="2" key="1">
    <citation type="submission" date="2021-08" db="EMBL/GenBank/DDBJ databases">
        <title>Comparative analyses of Brucepasteria parasyntrophica and Teretinema zuelzerae.</title>
        <authorList>
            <person name="Song Y."/>
            <person name="Brune A."/>
        </authorList>
    </citation>
    <scope>NUCLEOTIDE SEQUENCE</scope>
    <source>
        <strain evidence="2">DSM 1903</strain>
    </source>
</reference>
<feature type="transmembrane region" description="Helical" evidence="1">
    <location>
        <begin position="6"/>
        <end position="25"/>
    </location>
</feature>
<keyword evidence="1" id="KW-0472">Membrane</keyword>
<evidence type="ECO:0000313" key="3">
    <source>
        <dbReference type="Proteomes" id="UP001198163"/>
    </source>
</evidence>
<name>A0AAE3JMJ2_9SPIR</name>
<feature type="transmembrane region" description="Helical" evidence="1">
    <location>
        <begin position="142"/>
        <end position="162"/>
    </location>
</feature>
<organism evidence="2 3">
    <name type="scientific">Teretinema zuelzerae</name>
    <dbReference type="NCBI Taxonomy" id="156"/>
    <lineage>
        <taxon>Bacteria</taxon>
        <taxon>Pseudomonadati</taxon>
        <taxon>Spirochaetota</taxon>
        <taxon>Spirochaetia</taxon>
        <taxon>Spirochaetales</taxon>
        <taxon>Treponemataceae</taxon>
        <taxon>Teretinema</taxon>
    </lineage>
</organism>
<dbReference type="EMBL" id="JAINWA010000003">
    <property type="protein sequence ID" value="MCD1655769.1"/>
    <property type="molecule type" value="Genomic_DNA"/>
</dbReference>
<feature type="transmembrane region" description="Helical" evidence="1">
    <location>
        <begin position="37"/>
        <end position="57"/>
    </location>
</feature>
<dbReference type="RefSeq" id="WP_230757554.1">
    <property type="nucleotide sequence ID" value="NZ_JAINWA010000003.1"/>
</dbReference>
<evidence type="ECO:0000313" key="2">
    <source>
        <dbReference type="EMBL" id="MCD1655769.1"/>
    </source>
</evidence>